<dbReference type="GeneID" id="106461327"/>
<keyword evidence="1" id="KW-1185">Reference proteome</keyword>
<dbReference type="Gene3D" id="2.40.50.140">
    <property type="entry name" value="Nucleic acid-binding proteins"/>
    <property type="match status" value="1"/>
</dbReference>
<name>A0ABM1B7W5_LIMPO</name>
<sequence length="97" mass="10633">MTEKTILDIPARKVNNQQDSILLDDGSGVAAVSDVQKAPGAGDWIKLGQYCMALGDLQDNSVIPSVRAVKLMNLQSDVDVETLWITEVLDLWSYLDL</sequence>
<dbReference type="Proteomes" id="UP000694941">
    <property type="component" value="Unplaced"/>
</dbReference>
<dbReference type="InterPro" id="IPR032245">
    <property type="entry name" value="RMI2"/>
</dbReference>
<proteinExistence type="predicted"/>
<dbReference type="RefSeq" id="XP_013776599.1">
    <property type="nucleotide sequence ID" value="XM_013921145.2"/>
</dbReference>
<evidence type="ECO:0000313" key="2">
    <source>
        <dbReference type="RefSeq" id="XP_013776599.1"/>
    </source>
</evidence>
<reference evidence="2" key="1">
    <citation type="submission" date="2025-08" db="UniProtKB">
        <authorList>
            <consortium name="RefSeq"/>
        </authorList>
    </citation>
    <scope>IDENTIFICATION</scope>
    <source>
        <tissue evidence="2">Muscle</tissue>
    </source>
</reference>
<dbReference type="PANTHER" id="PTHR33962">
    <property type="entry name" value="RECQ-MEDIATED GENOME INSTABILITY PROTEIN 2 RMI2"/>
    <property type="match status" value="1"/>
</dbReference>
<dbReference type="Pfam" id="PF16100">
    <property type="entry name" value="RMI2"/>
    <property type="match status" value="1"/>
</dbReference>
<dbReference type="InterPro" id="IPR012340">
    <property type="entry name" value="NA-bd_OB-fold"/>
</dbReference>
<evidence type="ECO:0000313" key="1">
    <source>
        <dbReference type="Proteomes" id="UP000694941"/>
    </source>
</evidence>
<gene>
    <name evidence="2" type="primary">LOC106461327</name>
</gene>
<dbReference type="PANTHER" id="PTHR33962:SF1">
    <property type="entry name" value="RECQ-MEDIATED GENOME INSTABILITY PROTEIN 2"/>
    <property type="match status" value="1"/>
</dbReference>
<protein>
    <submittedName>
        <fullName evidence="2">Uncharacterized protein LOC106461327 isoform X2</fullName>
    </submittedName>
</protein>
<accession>A0ABM1B7W5</accession>
<organism evidence="1 2">
    <name type="scientific">Limulus polyphemus</name>
    <name type="common">Atlantic horseshoe crab</name>
    <dbReference type="NCBI Taxonomy" id="6850"/>
    <lineage>
        <taxon>Eukaryota</taxon>
        <taxon>Metazoa</taxon>
        <taxon>Ecdysozoa</taxon>
        <taxon>Arthropoda</taxon>
        <taxon>Chelicerata</taxon>
        <taxon>Merostomata</taxon>
        <taxon>Xiphosura</taxon>
        <taxon>Limulidae</taxon>
        <taxon>Limulus</taxon>
    </lineage>
</organism>